<keyword evidence="2" id="KW-1185">Reference proteome</keyword>
<dbReference type="Proteomes" id="UP000006718">
    <property type="component" value="Chromosome 3"/>
</dbReference>
<reference evidence="2" key="1">
    <citation type="journal article" date="2007" name="Science">
        <title>Evolutionary and biomedical insights from the rhesus macaque genome.</title>
        <authorList>
            <person name="Gibbs R.A."/>
            <person name="Rogers J."/>
            <person name="Katze M.G."/>
            <person name="Bumgarner R."/>
            <person name="Weinstock G.M."/>
            <person name="Mardis E.R."/>
            <person name="Remington K.A."/>
            <person name="Strausberg R.L."/>
            <person name="Venter J.C."/>
            <person name="Wilson R.K."/>
            <person name="Batzer M.A."/>
            <person name="Bustamante C.D."/>
            <person name="Eichler E.E."/>
            <person name="Hahn M.W."/>
            <person name="Hardison R.C."/>
            <person name="Makova K.D."/>
            <person name="Miller W."/>
            <person name="Milosavljevic A."/>
            <person name="Palermo R.E."/>
            <person name="Siepel A."/>
            <person name="Sikela J.M."/>
            <person name="Attaway T."/>
            <person name="Bell S."/>
            <person name="Bernard K.E."/>
            <person name="Buhay C.J."/>
            <person name="Chandrabose M.N."/>
            <person name="Dao M."/>
            <person name="Davis C."/>
            <person name="Delehaunty K.D."/>
            <person name="Ding Y."/>
            <person name="Dinh H.H."/>
            <person name="Dugan-Rocha S."/>
            <person name="Fulton L.A."/>
            <person name="Gabisi R.A."/>
            <person name="Garner T.T."/>
            <person name="Godfrey J."/>
            <person name="Hawes A.C."/>
            <person name="Hernandez J."/>
            <person name="Hines S."/>
            <person name="Holder M."/>
            <person name="Hume J."/>
            <person name="Jhangiani S.N."/>
            <person name="Joshi V."/>
            <person name="Khan Z.M."/>
            <person name="Kirkness E.F."/>
            <person name="Cree A."/>
            <person name="Fowler R.G."/>
            <person name="Lee S."/>
            <person name="Lewis L.R."/>
            <person name="Li Z."/>
            <person name="Liu Y.-S."/>
            <person name="Moore S.M."/>
            <person name="Muzny D."/>
            <person name="Nazareth L.V."/>
            <person name="Ngo D.N."/>
            <person name="Okwuonu G.O."/>
            <person name="Pai G."/>
            <person name="Parker D."/>
            <person name="Paul H.A."/>
            <person name="Pfannkoch C."/>
            <person name="Pohl C.S."/>
            <person name="Rogers Y.-H.C."/>
            <person name="Ruiz S.J."/>
            <person name="Sabo A."/>
            <person name="Santibanez J."/>
            <person name="Schneider B.W."/>
            <person name="Smith S.M."/>
            <person name="Sodergren E."/>
            <person name="Svatek A.F."/>
            <person name="Utterback T.R."/>
            <person name="Vattathil S."/>
            <person name="Warren W."/>
            <person name="White C.S."/>
            <person name="Chinwalla A.T."/>
            <person name="Feng Y."/>
            <person name="Halpern A.L."/>
            <person name="Hillier L.W."/>
            <person name="Huang X."/>
            <person name="Minx P."/>
            <person name="Nelson J.O."/>
            <person name="Pepin K.H."/>
            <person name="Qin X."/>
            <person name="Sutton G.G."/>
            <person name="Venter E."/>
            <person name="Walenz B.P."/>
            <person name="Wallis J.W."/>
            <person name="Worley K.C."/>
            <person name="Yang S.-P."/>
            <person name="Jones S.M."/>
            <person name="Marra M.A."/>
            <person name="Rocchi M."/>
            <person name="Schein J.E."/>
            <person name="Baertsch R."/>
            <person name="Clarke L."/>
            <person name="Csuros M."/>
            <person name="Glasscock J."/>
            <person name="Harris R.A."/>
            <person name="Havlak P."/>
            <person name="Jackson A.R."/>
            <person name="Jiang H."/>
            <person name="Liu Y."/>
            <person name="Messina D.N."/>
            <person name="Shen Y."/>
            <person name="Song H.X.-Z."/>
            <person name="Wylie T."/>
            <person name="Zhang L."/>
            <person name="Birney E."/>
            <person name="Han K."/>
            <person name="Konkel M.K."/>
            <person name="Lee J."/>
            <person name="Smit A.F.A."/>
            <person name="Ullmer B."/>
            <person name="Wang H."/>
            <person name="Xing J."/>
            <person name="Burhans R."/>
            <person name="Cheng Z."/>
            <person name="Karro J.E."/>
            <person name="Ma J."/>
            <person name="Raney B."/>
            <person name="She X."/>
            <person name="Cox M.J."/>
            <person name="Demuth J.P."/>
            <person name="Dumas L.J."/>
            <person name="Han S.-G."/>
            <person name="Hopkins J."/>
            <person name="Karimpour-Fard A."/>
            <person name="Kim Y.H."/>
            <person name="Pollack J.R."/>
            <person name="Vinar T."/>
            <person name="Addo-Quaye C."/>
            <person name="Degenhardt J."/>
            <person name="Denby A."/>
            <person name="Hubisz M.J."/>
            <person name="Indap A."/>
            <person name="Kosiol C."/>
            <person name="Lahn B.T."/>
            <person name="Lawson H.A."/>
            <person name="Marklein A."/>
            <person name="Nielsen R."/>
            <person name="Vallender E.J."/>
            <person name="Clark A.G."/>
            <person name="Ferguson B."/>
            <person name="Hernandez R.D."/>
            <person name="Hirani K."/>
            <person name="Kehrer-Sawatzki H."/>
            <person name="Kolb J."/>
            <person name="Patil S."/>
            <person name="Pu L.-L."/>
            <person name="Ren Y."/>
            <person name="Smith D.G."/>
            <person name="Wheeler D.A."/>
            <person name="Schenck I."/>
            <person name="Ball E.V."/>
            <person name="Chen R."/>
            <person name="Cooper D.N."/>
            <person name="Giardine B."/>
            <person name="Hsu F."/>
            <person name="Kent W.J."/>
            <person name="Lesk A."/>
            <person name="Nelson D.L."/>
            <person name="O'brien W.E."/>
            <person name="Pruefer K."/>
            <person name="Stenson P.D."/>
            <person name="Wallace J.C."/>
            <person name="Ke H."/>
            <person name="Liu X.-M."/>
            <person name="Wang P."/>
            <person name="Xiang A.P."/>
            <person name="Yang F."/>
            <person name="Barber G.P."/>
            <person name="Haussler D."/>
            <person name="Karolchik D."/>
            <person name="Kern A.D."/>
            <person name="Kuhn R.M."/>
            <person name="Smith K.E."/>
            <person name="Zwieg A.S."/>
        </authorList>
    </citation>
    <scope>NUCLEOTIDE SEQUENCE [LARGE SCALE GENOMIC DNA]</scope>
    <source>
        <strain evidence="2">17573</strain>
    </source>
</reference>
<proteinExistence type="predicted"/>
<organism evidence="1 2">
    <name type="scientific">Macaca mulatta</name>
    <name type="common">Rhesus macaque</name>
    <dbReference type="NCBI Taxonomy" id="9544"/>
    <lineage>
        <taxon>Eukaryota</taxon>
        <taxon>Metazoa</taxon>
        <taxon>Chordata</taxon>
        <taxon>Craniata</taxon>
        <taxon>Vertebrata</taxon>
        <taxon>Euteleostomi</taxon>
        <taxon>Mammalia</taxon>
        <taxon>Eutheria</taxon>
        <taxon>Euarchontoglires</taxon>
        <taxon>Primates</taxon>
        <taxon>Haplorrhini</taxon>
        <taxon>Catarrhini</taxon>
        <taxon>Cercopithecidae</taxon>
        <taxon>Cercopithecinae</taxon>
        <taxon>Macaca</taxon>
    </lineage>
</organism>
<protein>
    <submittedName>
        <fullName evidence="1">Uncharacterized protein</fullName>
    </submittedName>
</protein>
<dbReference type="PANTHER" id="PTHR46254">
    <property type="entry name" value="PROTEIN GVQW1-RELATED"/>
    <property type="match status" value="1"/>
</dbReference>
<dbReference type="GeneTree" id="ENSGT01130000278772"/>
<dbReference type="Bgee" id="ENSMMUG00000058817">
    <property type="expression patterns" value="Expressed in liver and 1 other cell type or tissue"/>
</dbReference>
<dbReference type="VEuPathDB" id="HostDB:ENSMMUG00000058817"/>
<reference evidence="1" key="2">
    <citation type="submission" date="2019-01" db="EMBL/GenBank/DDBJ databases">
        <authorList>
            <person name="Graves T."/>
            <person name="Eichler E.E."/>
            <person name="Wilson R.K."/>
        </authorList>
    </citation>
    <scope>NUCLEOTIDE SEQUENCE [LARGE SCALE GENOMIC DNA]</scope>
    <source>
        <strain evidence="1">17573</strain>
    </source>
</reference>
<name>A0A5F7Z6Y6_MACMU</name>
<evidence type="ECO:0000313" key="1">
    <source>
        <dbReference type="Ensembl" id="ENSMMUP00000061115.1"/>
    </source>
</evidence>
<dbReference type="InParanoid" id="A0A5F7Z6Y6"/>
<dbReference type="OMA" id="PRIECNG"/>
<accession>A0A5F7Z6Y6</accession>
<dbReference type="PANTHER" id="PTHR46254:SF6">
    <property type="entry name" value="HIGH MOBILITY GROUP AT-HOOK 2"/>
    <property type="match status" value="1"/>
</dbReference>
<evidence type="ECO:0000313" key="2">
    <source>
        <dbReference type="Proteomes" id="UP000006718"/>
    </source>
</evidence>
<reference evidence="1" key="4">
    <citation type="submission" date="2025-09" db="UniProtKB">
        <authorList>
            <consortium name="Ensembl"/>
        </authorList>
    </citation>
    <scope>IDENTIFICATION</scope>
    <source>
        <strain evidence="1">17573</strain>
    </source>
</reference>
<sequence length="110" mass="12727">MCIFSKYSSHVDRKQHVILAKQPYLSKPVNRFPAFGKSDFFFFLRWSLALSPRIECNGAISAHCNLHFPVKQFSCLSLPSSWDYRRAPPCLTNFHIFSREGVSPCWPGWS</sequence>
<dbReference type="STRING" id="9544.ENSMMUP00000061115"/>
<dbReference type="AlphaFoldDB" id="A0A5F7Z6Y6"/>
<reference evidence="1" key="3">
    <citation type="submission" date="2025-08" db="UniProtKB">
        <authorList>
            <consortium name="Ensembl"/>
        </authorList>
    </citation>
    <scope>IDENTIFICATION</scope>
    <source>
        <strain evidence="1">17573</strain>
    </source>
</reference>
<dbReference type="Ensembl" id="ENSMMUT00000102253.1">
    <property type="protein sequence ID" value="ENSMMUP00000061115.1"/>
    <property type="gene ID" value="ENSMMUG00000058817.1"/>
</dbReference>